<sequence>MATRHYLLDPDGRVDEFSEQEAARVASGLTPLPQYADKALRYLQVAYDDNQPAQGELRVYTTGALIRFDGDGRMTEADALDNDTHRVSAFEHEACVQFALRHQVPGQYVLN</sequence>
<keyword evidence="2" id="KW-1185">Reference proteome</keyword>
<reference evidence="1 2" key="1">
    <citation type="submission" date="2023-09" db="EMBL/GenBank/DDBJ databases">
        <authorList>
            <person name="Rey-Velasco X."/>
        </authorList>
    </citation>
    <scope>NUCLEOTIDE SEQUENCE [LARGE SCALE GENOMIC DNA]</scope>
    <source>
        <strain evidence="1 2">P385</strain>
    </source>
</reference>
<dbReference type="Proteomes" id="UP001259982">
    <property type="component" value="Unassembled WGS sequence"/>
</dbReference>
<protein>
    <submittedName>
        <fullName evidence="1">Uncharacterized protein</fullName>
    </submittedName>
</protein>
<organism evidence="1 2">
    <name type="scientific">Spectribacter acetivorans</name>
    <dbReference type="NCBI Taxonomy" id="3075603"/>
    <lineage>
        <taxon>Bacteria</taxon>
        <taxon>Pseudomonadati</taxon>
        <taxon>Pseudomonadota</taxon>
        <taxon>Gammaproteobacteria</taxon>
        <taxon>Salinisphaerales</taxon>
        <taxon>Salinisphaeraceae</taxon>
        <taxon>Spectribacter</taxon>
    </lineage>
</organism>
<proteinExistence type="predicted"/>
<accession>A0ABU3B420</accession>
<evidence type="ECO:0000313" key="1">
    <source>
        <dbReference type="EMBL" id="MDT0616908.1"/>
    </source>
</evidence>
<comment type="caution">
    <text evidence="1">The sequence shown here is derived from an EMBL/GenBank/DDBJ whole genome shotgun (WGS) entry which is preliminary data.</text>
</comment>
<name>A0ABU3B420_9GAMM</name>
<dbReference type="EMBL" id="JAVRHY010000001">
    <property type="protein sequence ID" value="MDT0616908.1"/>
    <property type="molecule type" value="Genomic_DNA"/>
</dbReference>
<gene>
    <name evidence="1" type="ORF">RM531_00330</name>
</gene>
<evidence type="ECO:0000313" key="2">
    <source>
        <dbReference type="Proteomes" id="UP001259982"/>
    </source>
</evidence>
<dbReference type="RefSeq" id="WP_311656423.1">
    <property type="nucleotide sequence ID" value="NZ_JAVRHY010000001.1"/>
</dbReference>